<feature type="domain" description="RNA polymerase Rpb2" evidence="8">
    <location>
        <begin position="8"/>
        <end position="72"/>
    </location>
</feature>
<dbReference type="PANTHER" id="PTHR20856">
    <property type="entry name" value="DNA-DIRECTED RNA POLYMERASE I SUBUNIT 2"/>
    <property type="match status" value="1"/>
</dbReference>
<sequence>MNRQGITQVLSRLSYIATLGMMTRIASSFEKTRKISGPRSLQPSQFGMVCPCDTPEGESCGLVKNFANLSQVTLDLDDTLVRHAAHNCGVEELDTITPSDFRNCFSVFLNGVLIGIHRYPYCLCRAMRALRRAGRLHPHVSIATQERQRSVQISSDGGRIVRLLIVVYNGTSALSHTHLERLANKHCTLNDFLAEGVVEYVDVNECNDCLIAVRLDDVQAHTTHL</sequence>
<evidence type="ECO:0000256" key="6">
    <source>
        <dbReference type="ARBA" id="ARBA00023163"/>
    </source>
</evidence>
<dbReference type="Pfam" id="PF04567">
    <property type="entry name" value="RNA_pol_Rpb2_5"/>
    <property type="match status" value="1"/>
</dbReference>
<keyword evidence="5" id="KW-0548">Nucleotidyltransferase</keyword>
<dbReference type="Pfam" id="PF04566">
    <property type="entry name" value="RNA_pol_Rpb2_4"/>
    <property type="match status" value="1"/>
</dbReference>
<reference evidence="11" key="2">
    <citation type="submission" date="2014-07" db="EMBL/GenBank/DDBJ databases">
        <authorList>
            <person name="Hull J."/>
        </authorList>
    </citation>
    <scope>NUCLEOTIDE SEQUENCE</scope>
</reference>
<dbReference type="EC" id="2.7.7.6" evidence="2"/>
<feature type="domain" description="RNA polymerase Rpb2" evidence="10">
    <location>
        <begin position="190"/>
        <end position="221"/>
    </location>
</feature>
<comment type="similarity">
    <text evidence="1 7">Belongs to the RNA polymerase beta chain family.</text>
</comment>
<dbReference type="Pfam" id="PF04565">
    <property type="entry name" value="RNA_pol_Rpb2_3"/>
    <property type="match status" value="1"/>
</dbReference>
<evidence type="ECO:0000259" key="10">
    <source>
        <dbReference type="Pfam" id="PF04567"/>
    </source>
</evidence>
<evidence type="ECO:0000256" key="4">
    <source>
        <dbReference type="ARBA" id="ARBA00022679"/>
    </source>
</evidence>
<protein>
    <recommendedName>
        <fullName evidence="2">DNA-directed RNA polymerase</fullName>
        <ecNumber evidence="2">2.7.7.6</ecNumber>
    </recommendedName>
</protein>
<dbReference type="GO" id="GO:0032549">
    <property type="term" value="F:ribonucleoside binding"/>
    <property type="evidence" value="ECO:0007669"/>
    <property type="project" value="InterPro"/>
</dbReference>
<dbReference type="AlphaFoldDB" id="A0A0A9WS74"/>
<name>A0A0A9WS74_LYGHE</name>
<dbReference type="InterPro" id="IPR007646">
    <property type="entry name" value="RNA_pol_Rpb2_4"/>
</dbReference>
<proteinExistence type="inferred from homology"/>
<evidence type="ECO:0000256" key="5">
    <source>
        <dbReference type="ARBA" id="ARBA00022695"/>
    </source>
</evidence>
<dbReference type="InterPro" id="IPR007645">
    <property type="entry name" value="RNA_pol_Rpb2_3"/>
</dbReference>
<evidence type="ECO:0000256" key="7">
    <source>
        <dbReference type="RuleBase" id="RU000434"/>
    </source>
</evidence>
<dbReference type="InterPro" id="IPR015712">
    <property type="entry name" value="DNA-dir_RNA_pol_su2"/>
</dbReference>
<dbReference type="GO" id="GO:0003677">
    <property type="term" value="F:DNA binding"/>
    <property type="evidence" value="ECO:0007669"/>
    <property type="project" value="InterPro"/>
</dbReference>
<dbReference type="EMBL" id="GBHO01033323">
    <property type="protein sequence ID" value="JAG10281.1"/>
    <property type="molecule type" value="Transcribed_RNA"/>
</dbReference>
<evidence type="ECO:0000259" key="8">
    <source>
        <dbReference type="Pfam" id="PF04565"/>
    </source>
</evidence>
<dbReference type="GO" id="GO:0003899">
    <property type="term" value="F:DNA-directed RNA polymerase activity"/>
    <property type="evidence" value="ECO:0007669"/>
    <property type="project" value="UniProtKB-EC"/>
</dbReference>
<evidence type="ECO:0000259" key="9">
    <source>
        <dbReference type="Pfam" id="PF04566"/>
    </source>
</evidence>
<evidence type="ECO:0000256" key="1">
    <source>
        <dbReference type="ARBA" id="ARBA00006835"/>
    </source>
</evidence>
<dbReference type="InterPro" id="IPR007647">
    <property type="entry name" value="RNA_pol_Rpb2_5"/>
</dbReference>
<keyword evidence="4" id="KW-0808">Transferase</keyword>
<evidence type="ECO:0000313" key="11">
    <source>
        <dbReference type="EMBL" id="JAG10281.1"/>
    </source>
</evidence>
<evidence type="ECO:0000256" key="3">
    <source>
        <dbReference type="ARBA" id="ARBA00022478"/>
    </source>
</evidence>
<dbReference type="Gene3D" id="3.90.1100.10">
    <property type="match status" value="1"/>
</dbReference>
<gene>
    <name evidence="11" type="primary">POLR3B_1</name>
    <name evidence="11" type="ORF">CM83_26595</name>
</gene>
<dbReference type="GO" id="GO:0000428">
    <property type="term" value="C:DNA-directed RNA polymerase complex"/>
    <property type="evidence" value="ECO:0007669"/>
    <property type="project" value="UniProtKB-KW"/>
</dbReference>
<reference evidence="11" key="1">
    <citation type="journal article" date="2014" name="PLoS ONE">
        <title>Transcriptome-Based Identification of ABC Transporters in the Western Tarnished Plant Bug Lygus hesperus.</title>
        <authorList>
            <person name="Hull J.J."/>
            <person name="Chaney K."/>
            <person name="Geib S.M."/>
            <person name="Fabrick J.A."/>
            <person name="Brent C.S."/>
            <person name="Walsh D."/>
            <person name="Lavine L.C."/>
        </authorList>
    </citation>
    <scope>NUCLEOTIDE SEQUENCE</scope>
</reference>
<keyword evidence="6" id="KW-0804">Transcription</keyword>
<dbReference type="SUPFAM" id="SSF64484">
    <property type="entry name" value="beta and beta-prime subunits of DNA dependent RNA-polymerase"/>
    <property type="match status" value="1"/>
</dbReference>
<organism evidence="11">
    <name type="scientific">Lygus hesperus</name>
    <name type="common">Western plant bug</name>
    <dbReference type="NCBI Taxonomy" id="30085"/>
    <lineage>
        <taxon>Eukaryota</taxon>
        <taxon>Metazoa</taxon>
        <taxon>Ecdysozoa</taxon>
        <taxon>Arthropoda</taxon>
        <taxon>Hexapoda</taxon>
        <taxon>Insecta</taxon>
        <taxon>Pterygota</taxon>
        <taxon>Neoptera</taxon>
        <taxon>Paraneoptera</taxon>
        <taxon>Hemiptera</taxon>
        <taxon>Heteroptera</taxon>
        <taxon>Panheteroptera</taxon>
        <taxon>Cimicomorpha</taxon>
        <taxon>Miridae</taxon>
        <taxon>Mirini</taxon>
        <taxon>Lygus</taxon>
    </lineage>
</organism>
<accession>A0A0A9WS74</accession>
<feature type="domain" description="RNA polymerase Rpb2" evidence="9">
    <location>
        <begin position="107"/>
        <end position="167"/>
    </location>
</feature>
<evidence type="ECO:0000256" key="2">
    <source>
        <dbReference type="ARBA" id="ARBA00012418"/>
    </source>
</evidence>
<dbReference type="GO" id="GO:0006351">
    <property type="term" value="P:DNA-templated transcription"/>
    <property type="evidence" value="ECO:0007669"/>
    <property type="project" value="InterPro"/>
</dbReference>
<keyword evidence="3 11" id="KW-0240">DNA-directed RNA polymerase</keyword>